<evidence type="ECO:0000313" key="3">
    <source>
        <dbReference type="Proteomes" id="UP000233220"/>
    </source>
</evidence>
<dbReference type="Ensembl" id="ENSSBOT00000009835.1">
    <property type="protein sequence ID" value="ENSSBOP00000001701.1"/>
    <property type="gene ID" value="ENSSBOG00000008885.1"/>
</dbReference>
<dbReference type="Proteomes" id="UP000233220">
    <property type="component" value="Unplaced"/>
</dbReference>
<organism evidence="2 3">
    <name type="scientific">Saimiri boliviensis boliviensis</name>
    <name type="common">Bolivian squirrel monkey</name>
    <dbReference type="NCBI Taxonomy" id="39432"/>
    <lineage>
        <taxon>Eukaryota</taxon>
        <taxon>Metazoa</taxon>
        <taxon>Chordata</taxon>
        <taxon>Craniata</taxon>
        <taxon>Vertebrata</taxon>
        <taxon>Euteleostomi</taxon>
        <taxon>Mammalia</taxon>
        <taxon>Eutheria</taxon>
        <taxon>Euarchontoglires</taxon>
        <taxon>Primates</taxon>
        <taxon>Haplorrhini</taxon>
        <taxon>Platyrrhini</taxon>
        <taxon>Cebidae</taxon>
        <taxon>Saimiriinae</taxon>
        <taxon>Saimiri</taxon>
    </lineage>
</organism>
<dbReference type="GeneTree" id="ENSGT00940000163315"/>
<evidence type="ECO:0000259" key="1">
    <source>
        <dbReference type="Pfam" id="PF17654"/>
    </source>
</evidence>
<dbReference type="STRING" id="39432.ENSSBOP00000001701"/>
<evidence type="ECO:0000313" key="2">
    <source>
        <dbReference type="Ensembl" id="ENSSBOP00000001701.1"/>
    </source>
</evidence>
<reference evidence="2" key="1">
    <citation type="submission" date="2025-08" db="UniProtKB">
        <authorList>
            <consortium name="Ensembl"/>
        </authorList>
    </citation>
    <scope>IDENTIFICATION</scope>
</reference>
<protein>
    <submittedName>
        <fullName evidence="2">Chromosome 6 open reading frame 52</fullName>
    </submittedName>
</protein>
<dbReference type="Pfam" id="PF17654">
    <property type="entry name" value="Trnau1ap"/>
    <property type="match status" value="1"/>
</dbReference>
<feature type="domain" description="tRNA selenocysteine 1-associated protein 1 C-terminal" evidence="1">
    <location>
        <begin position="35"/>
        <end position="158"/>
    </location>
</feature>
<dbReference type="PANTHER" id="PTHR37457">
    <property type="entry name" value="TRNA SELENOCYSTEINE 1-ASSOCIATED PROTEIN 1-RELATED"/>
    <property type="match status" value="1"/>
</dbReference>
<dbReference type="OMA" id="YYWYWQS"/>
<sequence>MAEQESFAGFGIAQQNDYYCFWQSHCCGLPSAIRVKQEFQPIQGYHCGNWYMPQPSSYLLSGYSYGCAVDGNGQDCFSAREIPQHTAGTSVMPKVSLAGMNLVSFMAENQDEDPLEDPHLHVNIEESNQEFMVKSEELYDSLMNCHWQPLDTVYSEIPDETPK</sequence>
<name>A0A2K6S2U8_SAIBB</name>
<keyword evidence="3" id="KW-1185">Reference proteome</keyword>
<accession>A0A2K6S2U8</accession>
<reference evidence="2" key="2">
    <citation type="submission" date="2025-09" db="UniProtKB">
        <authorList>
            <consortium name="Ensembl"/>
        </authorList>
    </citation>
    <scope>IDENTIFICATION</scope>
</reference>
<dbReference type="AlphaFoldDB" id="A0A2K6S2U8"/>
<dbReference type="InterPro" id="IPR040434">
    <property type="entry name" value="TSAP1"/>
</dbReference>
<gene>
    <name evidence="2" type="primary">C6orf52</name>
</gene>
<dbReference type="PANTHER" id="PTHR37457:SF1">
    <property type="entry name" value="SIMILAR TO HUMAN CHROMOSOME 6 OPEN READING FRAME 52"/>
    <property type="match status" value="1"/>
</dbReference>
<proteinExistence type="predicted"/>
<dbReference type="InterPro" id="IPR041085">
    <property type="entry name" value="TSAP1_C"/>
</dbReference>